<feature type="compositionally biased region" description="Polar residues" evidence="1">
    <location>
        <begin position="335"/>
        <end position="344"/>
    </location>
</feature>
<name>A8ZQB5_ACAM1</name>
<proteinExistence type="predicted"/>
<dbReference type="PANTHER" id="PTHR23150">
    <property type="entry name" value="SULFATASE MODIFYING FACTOR 1, 2"/>
    <property type="match status" value="1"/>
</dbReference>
<protein>
    <recommendedName>
        <fullName evidence="2">Sulfatase-modifying factor enzyme-like domain-containing protein</fullName>
    </recommendedName>
</protein>
<feature type="compositionally biased region" description="Acidic residues" evidence="1">
    <location>
        <begin position="325"/>
        <end position="334"/>
    </location>
</feature>
<dbReference type="Proteomes" id="UP000000268">
    <property type="component" value="Plasmid pREB7"/>
</dbReference>
<dbReference type="EMBL" id="CP000844">
    <property type="protein sequence ID" value="ABW33201.1"/>
    <property type="molecule type" value="Genomic_DNA"/>
</dbReference>
<dbReference type="KEGG" id="amr:AM1_G0021"/>
<evidence type="ECO:0000313" key="3">
    <source>
        <dbReference type="EMBL" id="ABW33201.1"/>
    </source>
</evidence>
<sequence length="955" mass="107184">MSSAQPSPDPIRGFATLLKGAGVELDVTDLADTLWLASKIGPSARQGLVESPIPEDPQLPLIPEEVGSSVPPTENLPEAALPTPPDIPLVSPSQTVETEMKPEGFPLQVPAAPSLRGRLNLSRALRPLKRKIPSPTQRVFDEAATVHQYAEQEILSPVMTPAKERWLDLTLLIEDHPSTFLWEDTLLELKQILERQGAFRQIHTWQIQLQVGRVRLSPRRYGQTISERHYSNPRILQDPTQRQVIWIVSDCTSNLWETAQFQEWLGLWGRSSPLALFQLLPERLWDSTHLGQGRPIQLSATSAGVANSRLKWERLLADWDKEDEFGDLDLEPTPETESSQATEEPSSDLDVYLETGTASDDDPLEQGNGQSKIALNNIYKNQVLCLPVITLEPEPLNQLSRVIAGQVGFQVAGVELHWQDIAEYKSVLERISNHKMSPEERVRKFHTNASPTASKLAGMMAAVPVSLPVVQLIRQTLLPQSRQVHIAEIYMSGLLELQQKAPGPGNPHSPEQPEYDFLPGIRSLLLETVFRDTTEAVLDAVSAYISKRLGLSTRSFEALIAKAPDLAPDQQAVAIPFARVATQTLRQLGGYYRDIAEQLDPNPEPVQPENTNPEPEEAFPPLQILHFETAQLIDEIETNFPAQLQSEEFVVKTLAIRTGPTIQSFEYQTAQLTYSSGQLFPPQLAGWKIQSQQRRGQFYCETLSDDLVLRMVSISGGQFMMGSPDDESQRRDWEVPRHPIKIPAFFMGRYPVTQAQWKIVASYPEINLGLNPNPSNFKGDNRPVEQVNWHEAVEFCARLSATTKRPYRLPSEAEWEYACRAGTTTPFYFGETLTTDIANYNGGYTYNNGPKGKYRKATTPVDHFQYANAYGLNDMHGNVWEWCQDTWHRSYNGAPEDGSAWIGENDNNSSKVRRGGSWIYNPRYCRSASRSDAYPGDRNYFIGFRVVCSAPSPFP</sequence>
<evidence type="ECO:0000256" key="1">
    <source>
        <dbReference type="SAM" id="MobiDB-lite"/>
    </source>
</evidence>
<feature type="region of interest" description="Disordered" evidence="1">
    <location>
        <begin position="325"/>
        <end position="369"/>
    </location>
</feature>
<feature type="domain" description="Sulfatase-modifying factor enzyme-like" evidence="2">
    <location>
        <begin position="710"/>
        <end position="947"/>
    </location>
</feature>
<dbReference type="InterPro" id="IPR042095">
    <property type="entry name" value="SUMF_sf"/>
</dbReference>
<reference evidence="3 4" key="1">
    <citation type="journal article" date="2008" name="Proc. Natl. Acad. Sci. U.S.A.">
        <title>Niche adaptation and genome expansion in the chlorophyll d-producing cyanobacterium Acaryochloris marina.</title>
        <authorList>
            <person name="Swingley W.D."/>
            <person name="Chen M."/>
            <person name="Cheung P.C."/>
            <person name="Conrad A.L."/>
            <person name="Dejesa L.C."/>
            <person name="Hao J."/>
            <person name="Honchak B.M."/>
            <person name="Karbach L.E."/>
            <person name="Kurdoglu A."/>
            <person name="Lahiri S."/>
            <person name="Mastrian S.D."/>
            <person name="Miyashita H."/>
            <person name="Page L."/>
            <person name="Ramakrishna P."/>
            <person name="Satoh S."/>
            <person name="Sattley W.M."/>
            <person name="Shimada Y."/>
            <person name="Taylor H.L."/>
            <person name="Tomo T."/>
            <person name="Tsuchiya T."/>
            <person name="Wang Z.T."/>
            <person name="Raymond J."/>
            <person name="Mimuro M."/>
            <person name="Blankenship R.E."/>
            <person name="Touchman J.W."/>
        </authorList>
    </citation>
    <scope>NUCLEOTIDE SEQUENCE [LARGE SCALE GENOMIC DNA]</scope>
    <source>
        <strain evidence="4">MBIC 11017</strain>
        <plasmid evidence="4">Plasmid pREB7</plasmid>
    </source>
</reference>
<dbReference type="HOGENOM" id="CLU_007840_0_0_3"/>
<dbReference type="Gene3D" id="3.90.1580.10">
    <property type="entry name" value="paralog of FGE (formylglycine-generating enzyme)"/>
    <property type="match status" value="1"/>
</dbReference>
<organism evidence="3 4">
    <name type="scientific">Acaryochloris marina (strain MBIC 11017)</name>
    <dbReference type="NCBI Taxonomy" id="329726"/>
    <lineage>
        <taxon>Bacteria</taxon>
        <taxon>Bacillati</taxon>
        <taxon>Cyanobacteriota</taxon>
        <taxon>Cyanophyceae</taxon>
        <taxon>Acaryochloridales</taxon>
        <taxon>Acaryochloridaceae</taxon>
        <taxon>Acaryochloris</taxon>
    </lineage>
</organism>
<keyword evidence="4" id="KW-1185">Reference proteome</keyword>
<dbReference type="SUPFAM" id="SSF56436">
    <property type="entry name" value="C-type lectin-like"/>
    <property type="match status" value="1"/>
</dbReference>
<dbReference type="PANTHER" id="PTHR23150:SF35">
    <property type="entry name" value="BLL6746 PROTEIN"/>
    <property type="match status" value="1"/>
</dbReference>
<accession>A8ZQB5</accession>
<dbReference type="Pfam" id="PF03781">
    <property type="entry name" value="FGE-sulfatase"/>
    <property type="match status" value="1"/>
</dbReference>
<geneLocation type="plasmid" evidence="3 4">
    <name>pREB7</name>
</geneLocation>
<dbReference type="RefSeq" id="WP_012168270.1">
    <property type="nucleotide sequence ID" value="NC_009932.1"/>
</dbReference>
<keyword evidence="3" id="KW-0614">Plasmid</keyword>
<dbReference type="GO" id="GO:0120147">
    <property type="term" value="F:formylglycine-generating oxidase activity"/>
    <property type="evidence" value="ECO:0007669"/>
    <property type="project" value="TreeGrafter"/>
</dbReference>
<dbReference type="eggNOG" id="COG1262">
    <property type="taxonomic scope" value="Bacteria"/>
</dbReference>
<gene>
    <name evidence="3" type="ordered locus">AM1_G0021</name>
</gene>
<dbReference type="AlphaFoldDB" id="A8ZQB5"/>
<evidence type="ECO:0000259" key="2">
    <source>
        <dbReference type="Pfam" id="PF03781"/>
    </source>
</evidence>
<dbReference type="InterPro" id="IPR016187">
    <property type="entry name" value="CTDL_fold"/>
</dbReference>
<evidence type="ECO:0000313" key="4">
    <source>
        <dbReference type="Proteomes" id="UP000000268"/>
    </source>
</evidence>
<dbReference type="InterPro" id="IPR047738">
    <property type="entry name" value="SAV_2336-like_N"/>
</dbReference>
<dbReference type="InterPro" id="IPR005532">
    <property type="entry name" value="SUMF_dom"/>
</dbReference>
<dbReference type="NCBIfam" id="NF041121">
    <property type="entry name" value="SAV_2336_NTERM"/>
    <property type="match status" value="1"/>
</dbReference>
<dbReference type="InterPro" id="IPR051043">
    <property type="entry name" value="Sulfatase_Mod_Factor_Kinase"/>
</dbReference>